<accession>A0A6C0E211</accession>
<dbReference type="EMBL" id="MN739712">
    <property type="protein sequence ID" value="QHT22563.1"/>
    <property type="molecule type" value="Genomic_DNA"/>
</dbReference>
<dbReference type="Pfam" id="PF00656">
    <property type="entry name" value="Peptidase_C14"/>
    <property type="match status" value="1"/>
</dbReference>
<proteinExistence type="predicted"/>
<feature type="domain" description="Peptidase C14 caspase" evidence="1">
    <location>
        <begin position="3"/>
        <end position="253"/>
    </location>
</feature>
<dbReference type="GO" id="GO:0004197">
    <property type="term" value="F:cysteine-type endopeptidase activity"/>
    <property type="evidence" value="ECO:0007669"/>
    <property type="project" value="InterPro"/>
</dbReference>
<dbReference type="Gene3D" id="3.40.50.12660">
    <property type="match status" value="1"/>
</dbReference>
<evidence type="ECO:0000259" key="1">
    <source>
        <dbReference type="Pfam" id="PF00656"/>
    </source>
</evidence>
<reference evidence="2" key="1">
    <citation type="journal article" date="2020" name="Nature">
        <title>Giant virus diversity and host interactions through global metagenomics.</title>
        <authorList>
            <person name="Schulz F."/>
            <person name="Roux S."/>
            <person name="Paez-Espino D."/>
            <person name="Jungbluth S."/>
            <person name="Walsh D.A."/>
            <person name="Denef V.J."/>
            <person name="McMahon K.D."/>
            <person name="Konstantinidis K.T."/>
            <person name="Eloe-Fadrosh E.A."/>
            <person name="Kyrpides N.C."/>
            <person name="Woyke T."/>
        </authorList>
    </citation>
    <scope>NUCLEOTIDE SEQUENCE</scope>
    <source>
        <strain evidence="2">GVMAG-M-3300023179-111</strain>
    </source>
</reference>
<dbReference type="GO" id="GO:0005737">
    <property type="term" value="C:cytoplasm"/>
    <property type="evidence" value="ECO:0007669"/>
    <property type="project" value="TreeGrafter"/>
</dbReference>
<dbReference type="AlphaFoldDB" id="A0A6C0E211"/>
<name>A0A6C0E211_9ZZZZ</name>
<evidence type="ECO:0000313" key="2">
    <source>
        <dbReference type="EMBL" id="QHT22563.1"/>
    </source>
</evidence>
<sequence>MVKKAVLIGINYRGTDNELNGCINDITNINNFLVNNCLYSSSNIKILTDDSDIKPTCSNIKEQINWLVSNNVAGDTLIFYYSGHGSYIRDTNRDESDGRDEVIVPIDYDVNDFISDDWLFTNMVSKVPAKVVLWCFTDCCHSGTIIDLKYNYKSNCTLKRGKRVLNNLFVSSDWSDTFSFSLERSKDVLGKVYMFSGCRDSETSADAYINQKSQGAFTFCFLEFLNKNISNNRFLSGTVKLRNVLKEINCRLDINGFTGQNSQLSLCKQEDFERTLDF</sequence>
<dbReference type="PANTHER" id="PTHR48104">
    <property type="entry name" value="METACASPASE-4"/>
    <property type="match status" value="1"/>
</dbReference>
<dbReference type="InterPro" id="IPR050452">
    <property type="entry name" value="Metacaspase"/>
</dbReference>
<dbReference type="InterPro" id="IPR011600">
    <property type="entry name" value="Pept_C14_caspase"/>
</dbReference>
<dbReference type="GO" id="GO:0006508">
    <property type="term" value="P:proteolysis"/>
    <property type="evidence" value="ECO:0007669"/>
    <property type="project" value="InterPro"/>
</dbReference>
<dbReference type="PANTHER" id="PTHR48104:SF30">
    <property type="entry name" value="METACASPASE-1"/>
    <property type="match status" value="1"/>
</dbReference>
<protein>
    <recommendedName>
        <fullName evidence="1">Peptidase C14 caspase domain-containing protein</fullName>
    </recommendedName>
</protein>
<organism evidence="2">
    <name type="scientific">viral metagenome</name>
    <dbReference type="NCBI Taxonomy" id="1070528"/>
    <lineage>
        <taxon>unclassified sequences</taxon>
        <taxon>metagenomes</taxon>
        <taxon>organismal metagenomes</taxon>
    </lineage>
</organism>